<feature type="transmembrane region" description="Helical" evidence="6">
    <location>
        <begin position="198"/>
        <end position="218"/>
    </location>
</feature>
<dbReference type="Gene3D" id="3.30.450.20">
    <property type="entry name" value="PAS domain"/>
    <property type="match status" value="1"/>
</dbReference>
<feature type="domain" description="PAS" evidence="7">
    <location>
        <begin position="528"/>
        <end position="572"/>
    </location>
</feature>
<dbReference type="InterPro" id="IPR035919">
    <property type="entry name" value="EAL_sf"/>
</dbReference>
<dbReference type="Pfam" id="PF05231">
    <property type="entry name" value="MASE1"/>
    <property type="match status" value="1"/>
</dbReference>
<dbReference type="Pfam" id="PF00989">
    <property type="entry name" value="PAS"/>
    <property type="match status" value="1"/>
</dbReference>
<feature type="domain" description="CHASE" evidence="8">
    <location>
        <begin position="263"/>
        <end position="423"/>
    </location>
</feature>
<feature type="transmembrane region" description="Helical" evidence="6">
    <location>
        <begin position="88"/>
        <end position="109"/>
    </location>
</feature>
<evidence type="ECO:0000313" key="11">
    <source>
        <dbReference type="EMBL" id="MFC3459981.1"/>
    </source>
</evidence>
<dbReference type="CDD" id="cd00130">
    <property type="entry name" value="PAS"/>
    <property type="match status" value="1"/>
</dbReference>
<protein>
    <submittedName>
        <fullName evidence="11">EAL domain-containing protein</fullName>
    </submittedName>
</protein>
<dbReference type="Proteomes" id="UP001595665">
    <property type="component" value="Unassembled WGS sequence"/>
</dbReference>
<evidence type="ECO:0000313" key="12">
    <source>
        <dbReference type="Proteomes" id="UP001595665"/>
    </source>
</evidence>
<dbReference type="InterPro" id="IPR029787">
    <property type="entry name" value="Nucleotide_cyclase"/>
</dbReference>
<evidence type="ECO:0000256" key="5">
    <source>
        <dbReference type="ARBA" id="ARBA00023136"/>
    </source>
</evidence>
<dbReference type="SMART" id="SM01079">
    <property type="entry name" value="CHASE"/>
    <property type="match status" value="1"/>
</dbReference>
<dbReference type="InterPro" id="IPR001633">
    <property type="entry name" value="EAL_dom"/>
</dbReference>
<dbReference type="SMART" id="SM00267">
    <property type="entry name" value="GGDEF"/>
    <property type="match status" value="1"/>
</dbReference>
<keyword evidence="3 6" id="KW-0812">Transmembrane</keyword>
<evidence type="ECO:0000256" key="4">
    <source>
        <dbReference type="ARBA" id="ARBA00022989"/>
    </source>
</evidence>
<evidence type="ECO:0000259" key="10">
    <source>
        <dbReference type="PROSITE" id="PS50887"/>
    </source>
</evidence>
<dbReference type="Gene3D" id="3.30.70.270">
    <property type="match status" value="1"/>
</dbReference>
<dbReference type="SMART" id="SM00091">
    <property type="entry name" value="PAS"/>
    <property type="match status" value="1"/>
</dbReference>
<evidence type="ECO:0000256" key="6">
    <source>
        <dbReference type="SAM" id="Phobius"/>
    </source>
</evidence>
<reference evidence="12" key="1">
    <citation type="journal article" date="2019" name="Int. J. Syst. Evol. Microbiol.">
        <title>The Global Catalogue of Microorganisms (GCM) 10K type strain sequencing project: providing services to taxonomists for standard genome sequencing and annotation.</title>
        <authorList>
            <consortium name="The Broad Institute Genomics Platform"/>
            <consortium name="The Broad Institute Genome Sequencing Center for Infectious Disease"/>
            <person name="Wu L."/>
            <person name="Ma J."/>
        </authorList>
    </citation>
    <scope>NUCLEOTIDE SEQUENCE [LARGE SCALE GENOMIC DNA]</scope>
    <source>
        <strain evidence="12">CCM 7480</strain>
    </source>
</reference>
<dbReference type="InterPro" id="IPR052155">
    <property type="entry name" value="Biofilm_reg_signaling"/>
</dbReference>
<dbReference type="SMART" id="SM00052">
    <property type="entry name" value="EAL"/>
    <property type="match status" value="1"/>
</dbReference>
<feature type="transmembrane region" description="Helical" evidence="6">
    <location>
        <begin position="43"/>
        <end position="60"/>
    </location>
</feature>
<dbReference type="SUPFAM" id="SSF55785">
    <property type="entry name" value="PYP-like sensor domain (PAS domain)"/>
    <property type="match status" value="1"/>
</dbReference>
<dbReference type="PANTHER" id="PTHR44757:SF2">
    <property type="entry name" value="BIOFILM ARCHITECTURE MAINTENANCE PROTEIN MBAA"/>
    <property type="match status" value="1"/>
</dbReference>
<keyword evidence="5 6" id="KW-0472">Membrane</keyword>
<organism evidence="11 12">
    <name type="scientific">Massilia haematophila</name>
    <dbReference type="NCBI Taxonomy" id="457923"/>
    <lineage>
        <taxon>Bacteria</taxon>
        <taxon>Pseudomonadati</taxon>
        <taxon>Pseudomonadota</taxon>
        <taxon>Betaproteobacteria</taxon>
        <taxon>Burkholderiales</taxon>
        <taxon>Oxalobacteraceae</taxon>
        <taxon>Telluria group</taxon>
        <taxon>Massilia</taxon>
    </lineage>
</organism>
<dbReference type="Gene3D" id="3.20.20.450">
    <property type="entry name" value="EAL domain"/>
    <property type="match status" value="1"/>
</dbReference>
<keyword evidence="4 6" id="KW-1133">Transmembrane helix</keyword>
<feature type="transmembrane region" description="Helical" evidence="6">
    <location>
        <begin position="165"/>
        <end position="186"/>
    </location>
</feature>
<dbReference type="EMBL" id="JBHRVV010000001">
    <property type="protein sequence ID" value="MFC3459981.1"/>
    <property type="molecule type" value="Genomic_DNA"/>
</dbReference>
<dbReference type="PROSITE" id="PS50839">
    <property type="entry name" value="CHASE"/>
    <property type="match status" value="1"/>
</dbReference>
<dbReference type="InterPro" id="IPR007895">
    <property type="entry name" value="MASE1"/>
</dbReference>
<feature type="transmembrane region" description="Helical" evidence="6">
    <location>
        <begin position="129"/>
        <end position="153"/>
    </location>
</feature>
<proteinExistence type="predicted"/>
<dbReference type="Pfam" id="PF00563">
    <property type="entry name" value="EAL"/>
    <property type="match status" value="1"/>
</dbReference>
<gene>
    <name evidence="11" type="ORF">ACFOPH_17250</name>
</gene>
<comment type="caution">
    <text evidence="11">The sequence shown here is derived from an EMBL/GenBank/DDBJ whole genome shotgun (WGS) entry which is preliminary data.</text>
</comment>
<comment type="subcellular location">
    <subcellularLocation>
        <location evidence="1">Cell membrane</location>
        <topology evidence="1">Multi-pass membrane protein</topology>
    </subcellularLocation>
</comment>
<evidence type="ECO:0000259" key="7">
    <source>
        <dbReference type="PROSITE" id="PS50112"/>
    </source>
</evidence>
<evidence type="ECO:0000256" key="3">
    <source>
        <dbReference type="ARBA" id="ARBA00022692"/>
    </source>
</evidence>
<dbReference type="CDD" id="cd01949">
    <property type="entry name" value="GGDEF"/>
    <property type="match status" value="1"/>
</dbReference>
<name>A0ABV7PNP1_9BURK</name>
<dbReference type="InterPro" id="IPR035965">
    <property type="entry name" value="PAS-like_dom_sf"/>
</dbReference>
<evidence type="ECO:0000259" key="8">
    <source>
        <dbReference type="PROSITE" id="PS50839"/>
    </source>
</evidence>
<dbReference type="Gene3D" id="3.30.450.350">
    <property type="entry name" value="CHASE domain"/>
    <property type="match status" value="1"/>
</dbReference>
<evidence type="ECO:0000256" key="1">
    <source>
        <dbReference type="ARBA" id="ARBA00004651"/>
    </source>
</evidence>
<dbReference type="InterPro" id="IPR043128">
    <property type="entry name" value="Rev_trsase/Diguanyl_cyclase"/>
</dbReference>
<dbReference type="InterPro" id="IPR013767">
    <property type="entry name" value="PAS_fold"/>
</dbReference>
<feature type="domain" description="EAL" evidence="9">
    <location>
        <begin position="824"/>
        <end position="1078"/>
    </location>
</feature>
<dbReference type="PROSITE" id="PS50883">
    <property type="entry name" value="EAL"/>
    <property type="match status" value="1"/>
</dbReference>
<dbReference type="NCBIfam" id="TIGR00229">
    <property type="entry name" value="sensory_box"/>
    <property type="match status" value="1"/>
</dbReference>
<keyword evidence="2" id="KW-1003">Cell membrane</keyword>
<dbReference type="CDD" id="cd01948">
    <property type="entry name" value="EAL"/>
    <property type="match status" value="1"/>
</dbReference>
<dbReference type="PANTHER" id="PTHR44757">
    <property type="entry name" value="DIGUANYLATE CYCLASE DGCP"/>
    <property type="match status" value="1"/>
</dbReference>
<evidence type="ECO:0000259" key="9">
    <source>
        <dbReference type="PROSITE" id="PS50883"/>
    </source>
</evidence>
<feature type="domain" description="GGDEF" evidence="10">
    <location>
        <begin position="682"/>
        <end position="815"/>
    </location>
</feature>
<dbReference type="Pfam" id="PF03924">
    <property type="entry name" value="CHASE"/>
    <property type="match status" value="1"/>
</dbReference>
<dbReference type="InterPro" id="IPR000014">
    <property type="entry name" value="PAS"/>
</dbReference>
<dbReference type="PROSITE" id="PS50887">
    <property type="entry name" value="GGDEF"/>
    <property type="match status" value="1"/>
</dbReference>
<dbReference type="InterPro" id="IPR006189">
    <property type="entry name" value="CHASE_dom"/>
</dbReference>
<dbReference type="Pfam" id="PF00990">
    <property type="entry name" value="GGDEF"/>
    <property type="match status" value="1"/>
</dbReference>
<accession>A0ABV7PNP1</accession>
<dbReference type="RefSeq" id="WP_379736605.1">
    <property type="nucleotide sequence ID" value="NZ_JBHRVV010000001.1"/>
</dbReference>
<dbReference type="InterPro" id="IPR042240">
    <property type="entry name" value="CHASE_sf"/>
</dbReference>
<dbReference type="SUPFAM" id="SSF55073">
    <property type="entry name" value="Nucleotide cyclase"/>
    <property type="match status" value="1"/>
</dbReference>
<keyword evidence="12" id="KW-1185">Reference proteome</keyword>
<evidence type="ECO:0000256" key="2">
    <source>
        <dbReference type="ARBA" id="ARBA00022475"/>
    </source>
</evidence>
<dbReference type="InterPro" id="IPR000160">
    <property type="entry name" value="GGDEF_dom"/>
</dbReference>
<dbReference type="PROSITE" id="PS50112">
    <property type="entry name" value="PAS"/>
    <property type="match status" value="1"/>
</dbReference>
<dbReference type="SUPFAM" id="SSF141868">
    <property type="entry name" value="EAL domain-like"/>
    <property type="match status" value="1"/>
</dbReference>
<dbReference type="NCBIfam" id="TIGR00254">
    <property type="entry name" value="GGDEF"/>
    <property type="match status" value="1"/>
</dbReference>
<sequence>MDTKKPGYPRWGWRQLLLANLAIVAVHLATRLAANALALGENYVLPLFLPAGVALALATIGGARVLPGVVIGVTLVNLPWYLSNTELTPGMAVLTTAITALGAVLQVWLGSRQFRRWLRPAIDSGQDVIAFLVLAPLICLISPSIGVPALHALGAVDDPAPIRSWLGWWAGDTIGVLLAAPLCWIACGEPRRLWRQRATIVGLPLLLASAAVLTVYRLTVGWEHEQHLQPYRLKAQQTADMLQAEFNEHVRFVGTFARTLADTEHILARDKFLHIASGYVDGRPEIQGVNWAVPVTGEERAGFEIWVRRALDTSFPGIQDVAPGRRLSPAGQRDRYLPILYTWPPSNSMLRGIDFLTAPGRAAVAAQSLTARTPIATEPFPLMTSGDMAISLFRSVGDPVLPTSGVVVVVLNAEILLEQTIARAGFDGFQAALVDVTGGAALPVVGTLGSPHPDEHRVGLSFAGRSYLVAFRPTAAYIAAERGVASWTVLSAGLLLTGLLGALLLLVSGERAAIEVQVRDRTARLRDREARLEAILDNAADAILTVDADGVVVSANAATARLFGYPVQHLVGLLFGSLVPAGVDGDAGAQLTRLSQSGPDDCVLEGRNARNEVFPLSISVAPVRIANDQLFVCILRDLTEQQRSQERIYRLAHHDVLTGLENRVALNARLEQQLASARRHKEPAAVLFIDLDHFKKINDSLGHAAGDKLLVGAAERMKDLLRDVDTLARLGGDEFIIVLAGPLTPDSVTGVAVRLVESLSQPYQLNGHTAHSGASVGVALFPDDGEDAGTLLRHADMAMYAAKREGRNNFQFFSPALNAATHEHLLLENRMWSALSAEGFELHLQAQVALDTGRVIGAEVLLRWHDSELGAVEPSRFIPVAEESGMIVPLGDWVLARTMALLAEWQREGLDHLRLAVNLSARQFSGASLIDRLDELVAHYGIDPALLELEITETAAMRDPENTRQLLRQLRMRGFKLAIDDFGTGYSSLAYLKLFAIDRIKIDRGFVKDIEHNPNDAVIVAATIGLAHSLGLTVVAEGVETQAQWGFLRDKHGDEAQGFLFARPMPAAEFREFIRRQAQTVSGA</sequence>